<dbReference type="InterPro" id="IPR001810">
    <property type="entry name" value="F-box_dom"/>
</dbReference>
<dbReference type="Proteomes" id="UP000324705">
    <property type="component" value="Chromosome 7A"/>
</dbReference>
<proteinExistence type="predicted"/>
<dbReference type="Gene3D" id="1.20.1280.50">
    <property type="match status" value="1"/>
</dbReference>
<dbReference type="SUPFAM" id="SSF81383">
    <property type="entry name" value="F-box domain"/>
    <property type="match status" value="1"/>
</dbReference>
<sequence>MASLSPKRRRRDLDSAATEARTPTIAVSPSTDVIFEILSWLPPRSLGRCRCVSRNWRDIISNPAFVAAHMSRAEPLLVAKTSDSHHWSLQLMDTEGTPVRVSSLAGAWTFQASLDDLAYITFRNRDSVTPAVVNLATGVTLTNLPKQTVLEYYTLTYMGFGRTAQSGVYKLLRLRMTNRTQTCDILTVGDNVEWRRTRPPPMIARQSYASPPVALDGALHVLSRDENCVLCFDLESEKWQAIHGPQGGVIRVKEPISIAQLNGTLCIAQMEPYLINIWLLSDSKSNVWVKAYTIPTRRKVVKHVLPLRVLRLGGGLLFYFYGNNAKPKLKVYNPSLRRCTAVKTPANLIGTIGLCSADIYSNVDLVTSPN</sequence>
<dbReference type="SMART" id="SM00256">
    <property type="entry name" value="FBOX"/>
    <property type="match status" value="1"/>
</dbReference>
<dbReference type="AlphaFoldDB" id="A0A9R0ZPM8"/>
<dbReference type="Gramene" id="TRITD7Av1G257850.1">
    <property type="protein sequence ID" value="TRITD7Av1G257850.1"/>
    <property type="gene ID" value="TRITD7Av1G257850"/>
</dbReference>
<dbReference type="CDD" id="cd22157">
    <property type="entry name" value="F-box_AtFBW1-like"/>
    <property type="match status" value="1"/>
</dbReference>
<gene>
    <name evidence="3" type="ORF">TRITD_7Av1G257850</name>
</gene>
<evidence type="ECO:0000313" key="4">
    <source>
        <dbReference type="Proteomes" id="UP000324705"/>
    </source>
</evidence>
<dbReference type="EMBL" id="LT934123">
    <property type="protein sequence ID" value="VAI80574.1"/>
    <property type="molecule type" value="Genomic_DNA"/>
</dbReference>
<dbReference type="Pfam" id="PF08268">
    <property type="entry name" value="FBA_3"/>
    <property type="match status" value="1"/>
</dbReference>
<organism evidence="3 4">
    <name type="scientific">Triticum turgidum subsp. durum</name>
    <name type="common">Durum wheat</name>
    <name type="synonym">Triticum durum</name>
    <dbReference type="NCBI Taxonomy" id="4567"/>
    <lineage>
        <taxon>Eukaryota</taxon>
        <taxon>Viridiplantae</taxon>
        <taxon>Streptophyta</taxon>
        <taxon>Embryophyta</taxon>
        <taxon>Tracheophyta</taxon>
        <taxon>Spermatophyta</taxon>
        <taxon>Magnoliopsida</taxon>
        <taxon>Liliopsida</taxon>
        <taxon>Poales</taxon>
        <taxon>Poaceae</taxon>
        <taxon>BOP clade</taxon>
        <taxon>Pooideae</taxon>
        <taxon>Triticodae</taxon>
        <taxon>Triticeae</taxon>
        <taxon>Triticinae</taxon>
        <taxon>Triticum</taxon>
    </lineage>
</organism>
<protein>
    <recommendedName>
        <fullName evidence="2">F-box domain-containing protein</fullName>
    </recommendedName>
</protein>
<dbReference type="InterPro" id="IPR017451">
    <property type="entry name" value="F-box-assoc_interact_dom"/>
</dbReference>
<feature type="domain" description="F-box" evidence="2">
    <location>
        <begin position="29"/>
        <end position="69"/>
    </location>
</feature>
<evidence type="ECO:0000259" key="2">
    <source>
        <dbReference type="SMART" id="SM00256"/>
    </source>
</evidence>
<dbReference type="OMA" id="EPYLINI"/>
<dbReference type="PANTHER" id="PTHR31111">
    <property type="entry name" value="BNAA05G37150D PROTEIN-RELATED"/>
    <property type="match status" value="1"/>
</dbReference>
<evidence type="ECO:0000256" key="1">
    <source>
        <dbReference type="SAM" id="MobiDB-lite"/>
    </source>
</evidence>
<feature type="compositionally biased region" description="Basic residues" evidence="1">
    <location>
        <begin position="1"/>
        <end position="10"/>
    </location>
</feature>
<reference evidence="3 4" key="1">
    <citation type="submission" date="2017-09" db="EMBL/GenBank/DDBJ databases">
        <authorList>
            <consortium name="International Durum Wheat Genome Sequencing Consortium (IDWGSC)"/>
            <person name="Milanesi L."/>
        </authorList>
    </citation>
    <scope>NUCLEOTIDE SEQUENCE [LARGE SCALE GENOMIC DNA]</scope>
    <source>
        <strain evidence="4">cv. Svevo</strain>
    </source>
</reference>
<dbReference type="NCBIfam" id="TIGR01640">
    <property type="entry name" value="F_box_assoc_1"/>
    <property type="match status" value="1"/>
</dbReference>
<name>A0A9R0ZPM8_TRITD</name>
<dbReference type="SUPFAM" id="SSF117281">
    <property type="entry name" value="Kelch motif"/>
    <property type="match status" value="1"/>
</dbReference>
<evidence type="ECO:0000313" key="3">
    <source>
        <dbReference type="EMBL" id="VAI80574.1"/>
    </source>
</evidence>
<feature type="region of interest" description="Disordered" evidence="1">
    <location>
        <begin position="1"/>
        <end position="22"/>
    </location>
</feature>
<dbReference type="Pfam" id="PF00646">
    <property type="entry name" value="F-box"/>
    <property type="match status" value="1"/>
</dbReference>
<dbReference type="InterPro" id="IPR013187">
    <property type="entry name" value="F-box-assoc_dom_typ3"/>
</dbReference>
<dbReference type="PANTHER" id="PTHR31111:SF136">
    <property type="entry name" value="F-BOX ASSOCIATED DOMAIN-CONTAINING PROTEIN"/>
    <property type="match status" value="1"/>
</dbReference>
<dbReference type="InterPro" id="IPR015915">
    <property type="entry name" value="Kelch-typ_b-propeller"/>
</dbReference>
<accession>A0A9R0ZPM8</accession>
<dbReference type="InterPro" id="IPR036047">
    <property type="entry name" value="F-box-like_dom_sf"/>
</dbReference>
<keyword evidence="4" id="KW-1185">Reference proteome</keyword>